<comment type="caution">
    <text evidence="4">The sequence shown here is derived from an EMBL/GenBank/DDBJ whole genome shotgun (WGS) entry which is preliminary data.</text>
</comment>
<dbReference type="HAMAP" id="MF_00791">
    <property type="entry name" value="ApaG"/>
    <property type="match status" value="1"/>
</dbReference>
<protein>
    <recommendedName>
        <fullName evidence="1">Protein ApaG</fullName>
    </recommendedName>
</protein>
<dbReference type="AlphaFoldDB" id="Q09CV7"/>
<evidence type="ECO:0000313" key="5">
    <source>
        <dbReference type="Proteomes" id="UP000032702"/>
    </source>
</evidence>
<dbReference type="PANTHER" id="PTHR14289">
    <property type="entry name" value="F-BOX ONLY PROTEIN 3"/>
    <property type="match status" value="1"/>
</dbReference>
<name>Q09CV7_STIAD</name>
<organism evidence="4 5">
    <name type="scientific">Stigmatella aurantiaca (strain DW4/3-1)</name>
    <dbReference type="NCBI Taxonomy" id="378806"/>
    <lineage>
        <taxon>Bacteria</taxon>
        <taxon>Pseudomonadati</taxon>
        <taxon>Myxococcota</taxon>
        <taxon>Myxococcia</taxon>
        <taxon>Myxococcales</taxon>
        <taxon>Cystobacterineae</taxon>
        <taxon>Archangiaceae</taxon>
        <taxon>Stigmatella</taxon>
    </lineage>
</organism>
<dbReference type="Pfam" id="PF04379">
    <property type="entry name" value="DUF525"/>
    <property type="match status" value="1"/>
</dbReference>
<dbReference type="InterPro" id="IPR007474">
    <property type="entry name" value="ApaG_domain"/>
</dbReference>
<dbReference type="PATRIC" id="fig|378806.16.peg.8897"/>
<dbReference type="InterPro" id="IPR023065">
    <property type="entry name" value="Uncharacterised_ApaG"/>
</dbReference>
<dbReference type="SUPFAM" id="SSF110069">
    <property type="entry name" value="ApaG-like"/>
    <property type="match status" value="1"/>
</dbReference>
<proteinExistence type="inferred from homology"/>
<evidence type="ECO:0000259" key="3">
    <source>
        <dbReference type="PROSITE" id="PS51087"/>
    </source>
</evidence>
<dbReference type="PANTHER" id="PTHR14289:SF16">
    <property type="entry name" value="POLYMERASE DELTA-INTERACTING PROTEIN 2"/>
    <property type="match status" value="1"/>
</dbReference>
<sequence>MTGRAPRPERPRWAFSLQPEPVPAQGGDMSTTTTEGIRITVKPAYWPERSAPESGHYAFMYTVEIANVGNLPAQLRSRHWVITDAHGRIEEVRGEGVVGKQPRLEPGERFEYTSWAMLRTAFGSMRGSYALVRPNGLQFDAQIGEFALTLPNALH</sequence>
<reference evidence="4 5" key="1">
    <citation type="submission" date="2006-04" db="EMBL/GenBank/DDBJ databases">
        <authorList>
            <person name="Nierman W.C."/>
        </authorList>
    </citation>
    <scope>NUCLEOTIDE SEQUENCE [LARGE SCALE GENOMIC DNA]</scope>
    <source>
        <strain evidence="4 5">DW4/3-1</strain>
    </source>
</reference>
<dbReference type="InterPro" id="IPR036767">
    <property type="entry name" value="ApaG_sf"/>
</dbReference>
<dbReference type="EMBL" id="AAMD01000005">
    <property type="protein sequence ID" value="EAU69524.1"/>
    <property type="molecule type" value="Genomic_DNA"/>
</dbReference>
<evidence type="ECO:0000256" key="1">
    <source>
        <dbReference type="ARBA" id="ARBA00017693"/>
    </source>
</evidence>
<dbReference type="Gene3D" id="2.60.40.1470">
    <property type="entry name" value="ApaG domain"/>
    <property type="match status" value="1"/>
</dbReference>
<gene>
    <name evidence="4" type="ORF">STIAU_2018</name>
</gene>
<feature type="compositionally biased region" description="Basic and acidic residues" evidence="2">
    <location>
        <begin position="1"/>
        <end position="12"/>
    </location>
</feature>
<feature type="region of interest" description="Disordered" evidence="2">
    <location>
        <begin position="1"/>
        <end position="33"/>
    </location>
</feature>
<dbReference type="PROSITE" id="PS51087">
    <property type="entry name" value="APAG"/>
    <property type="match status" value="1"/>
</dbReference>
<dbReference type="GO" id="GO:0070987">
    <property type="term" value="P:error-free translesion synthesis"/>
    <property type="evidence" value="ECO:0007669"/>
    <property type="project" value="TreeGrafter"/>
</dbReference>
<feature type="domain" description="ApaG" evidence="3">
    <location>
        <begin position="31"/>
        <end position="155"/>
    </location>
</feature>
<accession>Q09CV7</accession>
<dbReference type="Proteomes" id="UP000032702">
    <property type="component" value="Unassembled WGS sequence"/>
</dbReference>
<evidence type="ECO:0000313" key="4">
    <source>
        <dbReference type="EMBL" id="EAU69524.1"/>
    </source>
</evidence>
<evidence type="ECO:0000256" key="2">
    <source>
        <dbReference type="SAM" id="MobiDB-lite"/>
    </source>
</evidence>
<dbReference type="NCBIfam" id="NF003967">
    <property type="entry name" value="PRK05461.1"/>
    <property type="match status" value="1"/>
</dbReference>